<proteinExistence type="predicted"/>
<keyword evidence="1" id="KW-0175">Coiled coil</keyword>
<dbReference type="InterPro" id="IPR036178">
    <property type="entry name" value="Formintransfe-cycloase-like_sf"/>
</dbReference>
<dbReference type="SUPFAM" id="SSF101262">
    <property type="entry name" value="Methenyltetrahydrofolate cyclohydrolase-like"/>
    <property type="match status" value="1"/>
</dbReference>
<reference evidence="3" key="1">
    <citation type="submission" date="2009-02" db="EMBL/GenBank/DDBJ databases">
        <authorList>
            <person name="Fulton L."/>
            <person name="Clifton S."/>
            <person name="Fulton B."/>
            <person name="Xu J."/>
            <person name="Minx P."/>
            <person name="Pepin K.H."/>
            <person name="Johnson M."/>
            <person name="Bhonagiri V."/>
            <person name="Nash W.E."/>
            <person name="Mardis E.R."/>
            <person name="Wilson R.K."/>
        </authorList>
    </citation>
    <scope>NUCLEOTIDE SEQUENCE [LARGE SCALE GENOMIC DNA]</scope>
    <source>
        <strain evidence="3">DSM 15053</strain>
    </source>
</reference>
<keyword evidence="4" id="KW-1185">Reference proteome</keyword>
<dbReference type="Pfam" id="PF04961">
    <property type="entry name" value="FTCD_C"/>
    <property type="match status" value="1"/>
</dbReference>
<evidence type="ECO:0000256" key="1">
    <source>
        <dbReference type="SAM" id="Coils"/>
    </source>
</evidence>
<gene>
    <name evidence="3" type="ORF">CLOHYLEM_06356</name>
</gene>
<protein>
    <submittedName>
        <fullName evidence="3">Formiminotransferase-cyclodeaminase</fullName>
    </submittedName>
</protein>
<dbReference type="RefSeq" id="WP_006443717.1">
    <property type="nucleotide sequence ID" value="NZ_CP036524.1"/>
</dbReference>
<dbReference type="AlphaFoldDB" id="C0C2Q0"/>
<name>C0C2Q0_9FIRM</name>
<evidence type="ECO:0000259" key="2">
    <source>
        <dbReference type="Pfam" id="PF04961"/>
    </source>
</evidence>
<dbReference type="STRING" id="553973.CLOHYLEM_06356"/>
<dbReference type="HOGENOM" id="CLU_088419_0_1_9"/>
<dbReference type="Gene3D" id="1.20.120.680">
    <property type="entry name" value="Formiminotetrahydrofolate cyclodeaminase monomer, up-and-down helical bundle"/>
    <property type="match status" value="1"/>
</dbReference>
<dbReference type="GO" id="GO:0016740">
    <property type="term" value="F:transferase activity"/>
    <property type="evidence" value="ECO:0007669"/>
    <property type="project" value="UniProtKB-KW"/>
</dbReference>
<comment type="caution">
    <text evidence="3">The sequence shown here is derived from an EMBL/GenBank/DDBJ whole genome shotgun (WGS) entry which is preliminary data.</text>
</comment>
<dbReference type="InterPro" id="IPR007044">
    <property type="entry name" value="Cyclodeamin/CycHdrlase"/>
</dbReference>
<feature type="domain" description="Cyclodeaminase/cyclohydrolase" evidence="2">
    <location>
        <begin position="11"/>
        <end position="189"/>
    </location>
</feature>
<dbReference type="Proteomes" id="UP000004893">
    <property type="component" value="Unassembled WGS sequence"/>
</dbReference>
<evidence type="ECO:0000313" key="4">
    <source>
        <dbReference type="Proteomes" id="UP000004893"/>
    </source>
</evidence>
<evidence type="ECO:0000313" key="3">
    <source>
        <dbReference type="EMBL" id="EEG73674.1"/>
    </source>
</evidence>
<dbReference type="EMBL" id="ABYI02000023">
    <property type="protein sequence ID" value="EEG73674.1"/>
    <property type="molecule type" value="Genomic_DNA"/>
</dbReference>
<dbReference type="eggNOG" id="COG3404">
    <property type="taxonomic scope" value="Bacteria"/>
</dbReference>
<feature type="coiled-coil region" evidence="1">
    <location>
        <begin position="54"/>
        <end position="81"/>
    </location>
</feature>
<organism evidence="3 4">
    <name type="scientific">[Clostridium] hylemonae DSM 15053</name>
    <dbReference type="NCBI Taxonomy" id="553973"/>
    <lineage>
        <taxon>Bacteria</taxon>
        <taxon>Bacillati</taxon>
        <taxon>Bacillota</taxon>
        <taxon>Clostridia</taxon>
        <taxon>Lachnospirales</taxon>
        <taxon>Lachnospiraceae</taxon>
    </lineage>
</organism>
<sequence>MISLMLEMKTTEFLEALSSSEPVPGGGGASAAAGAMGAALGMMVANLTVGKKKYADVEAEVIEVREKLRAYRERLAELTDRDAEAFEPLSRAYGLPKDTPEQREEKAGVLEQALYEASVVPLEIMETVLRVMELLEALGEKGSRIAISDVGVGILFAGAALEGASLNVFINTKLMKDEKRAAELNGEADRMIREGRLLKEKVYGGVLDHIR</sequence>
<accession>C0C2Q0</accession>
<reference evidence="3" key="2">
    <citation type="submission" date="2013-06" db="EMBL/GenBank/DDBJ databases">
        <title>Draft genome sequence of Clostridium hylemonae (DSM 15053).</title>
        <authorList>
            <person name="Sudarsanam P."/>
            <person name="Ley R."/>
            <person name="Guruge J."/>
            <person name="Turnbaugh P.J."/>
            <person name="Mahowald M."/>
            <person name="Liep D."/>
            <person name="Gordon J."/>
        </authorList>
    </citation>
    <scope>NUCLEOTIDE SEQUENCE</scope>
    <source>
        <strain evidence="3">DSM 15053</strain>
    </source>
</reference>